<dbReference type="InterPro" id="IPR000600">
    <property type="entry name" value="ROK"/>
</dbReference>
<evidence type="ECO:0000256" key="1">
    <source>
        <dbReference type="ARBA" id="ARBA00002486"/>
    </source>
</evidence>
<protein>
    <submittedName>
        <fullName evidence="4">Glucokinase</fullName>
    </submittedName>
</protein>
<dbReference type="EMBL" id="FOTR01000001">
    <property type="protein sequence ID" value="SFL34039.1"/>
    <property type="molecule type" value="Genomic_DNA"/>
</dbReference>
<keyword evidence="3" id="KW-0119">Carbohydrate metabolism</keyword>
<comment type="similarity">
    <text evidence="2">Belongs to the ROK (NagC/XylR) family.</text>
</comment>
<reference evidence="5" key="1">
    <citation type="submission" date="2016-10" db="EMBL/GenBank/DDBJ databases">
        <authorList>
            <person name="Varghese N."/>
            <person name="Submissions S."/>
        </authorList>
    </citation>
    <scope>NUCLEOTIDE SEQUENCE [LARGE SCALE GENOMIC DNA]</scope>
    <source>
        <strain evidence="5">CGMCC 1.4250</strain>
    </source>
</reference>
<evidence type="ECO:0000256" key="2">
    <source>
        <dbReference type="ARBA" id="ARBA00006479"/>
    </source>
</evidence>
<organism evidence="4 5">
    <name type="scientific">Gracilibacillus orientalis</name>
    <dbReference type="NCBI Taxonomy" id="334253"/>
    <lineage>
        <taxon>Bacteria</taxon>
        <taxon>Bacillati</taxon>
        <taxon>Bacillota</taxon>
        <taxon>Bacilli</taxon>
        <taxon>Bacillales</taxon>
        <taxon>Bacillaceae</taxon>
        <taxon>Gracilibacillus</taxon>
    </lineage>
</organism>
<dbReference type="GO" id="GO:0016301">
    <property type="term" value="F:kinase activity"/>
    <property type="evidence" value="ECO:0007669"/>
    <property type="project" value="UniProtKB-KW"/>
</dbReference>
<keyword evidence="4" id="KW-0808">Transferase</keyword>
<keyword evidence="3" id="KW-0859">Xylose metabolism</keyword>
<dbReference type="GO" id="GO:0042732">
    <property type="term" value="P:D-xylose metabolic process"/>
    <property type="evidence" value="ECO:0007669"/>
    <property type="project" value="UniProtKB-KW"/>
</dbReference>
<evidence type="ECO:0000256" key="3">
    <source>
        <dbReference type="ARBA" id="ARBA00022629"/>
    </source>
</evidence>
<dbReference type="PANTHER" id="PTHR18964:SF149">
    <property type="entry name" value="BIFUNCTIONAL UDP-N-ACETYLGLUCOSAMINE 2-EPIMERASE_N-ACETYLMANNOSAMINE KINASE"/>
    <property type="match status" value="1"/>
</dbReference>
<dbReference type="Gene3D" id="3.30.420.40">
    <property type="match status" value="2"/>
</dbReference>
<evidence type="ECO:0000313" key="5">
    <source>
        <dbReference type="Proteomes" id="UP000198565"/>
    </source>
</evidence>
<dbReference type="Gene3D" id="1.10.10.10">
    <property type="entry name" value="Winged helix-like DNA-binding domain superfamily/Winged helix DNA-binding domain"/>
    <property type="match status" value="1"/>
</dbReference>
<keyword evidence="5" id="KW-1185">Reference proteome</keyword>
<name>A0A1I4GVS7_9BACI</name>
<proteinExistence type="inferred from homology"/>
<dbReference type="AlphaFoldDB" id="A0A1I4GVS7"/>
<evidence type="ECO:0000313" key="4">
    <source>
        <dbReference type="EMBL" id="SFL34039.1"/>
    </source>
</evidence>
<dbReference type="SUPFAM" id="SSF53067">
    <property type="entry name" value="Actin-like ATPase domain"/>
    <property type="match status" value="1"/>
</dbReference>
<dbReference type="Pfam" id="PF00480">
    <property type="entry name" value="ROK"/>
    <property type="match status" value="1"/>
</dbReference>
<dbReference type="PANTHER" id="PTHR18964">
    <property type="entry name" value="ROK (REPRESSOR, ORF, KINASE) FAMILY"/>
    <property type="match status" value="1"/>
</dbReference>
<dbReference type="OrthoDB" id="9796533at2"/>
<keyword evidence="4" id="KW-0418">Kinase</keyword>
<dbReference type="InterPro" id="IPR036388">
    <property type="entry name" value="WH-like_DNA-bd_sf"/>
</dbReference>
<comment type="function">
    <text evidence="1">Transcriptional repressor of xylose-utilizing enzymes.</text>
</comment>
<dbReference type="Proteomes" id="UP000198565">
    <property type="component" value="Unassembled WGS sequence"/>
</dbReference>
<dbReference type="InterPro" id="IPR036390">
    <property type="entry name" value="WH_DNA-bd_sf"/>
</dbReference>
<dbReference type="InterPro" id="IPR043129">
    <property type="entry name" value="ATPase_NBD"/>
</dbReference>
<dbReference type="SUPFAM" id="SSF46785">
    <property type="entry name" value="Winged helix' DNA-binding domain"/>
    <property type="match status" value="1"/>
</dbReference>
<accession>A0A1I4GVS7</accession>
<sequence length="378" mass="41439">MENNSVSKFDVIKKINRSLVLDRIKSTEMISRTEIAKDLKLSKATVSAVVEELLARQLVEEVGKGESTQRGGKRRSMLRFNPKSKIGIGVDIGGTKIQIIMTDLIGDQVYEKRVEATNNFEEIIELIELAIIESKVDREQIIALGAGIPGFTNPETGIVFDAPALQWNDINVRESLQNAFPFPVFINNDVNCAALGERWLGSGDKSDDMFFIAIGTGIGSAIISNGKLVYGTDYKSGEIGYQISKKDIRSGYKSKPGMFGLFEQKASGEGLRSANYTAKELFREYENQHSQAVEIINNFIDELVVVIVNSINLLNPEKVIIGGGVSESMGTVLPHIQSLVNQLTPIKSKIELASLSSMAGAIGAVNYAYQELEENNLL</sequence>
<dbReference type="STRING" id="334253.SAMN04487943_10159"/>
<gene>
    <name evidence="4" type="ORF">SAMN04487943_10159</name>
</gene>
<dbReference type="RefSeq" id="WP_091479425.1">
    <property type="nucleotide sequence ID" value="NZ_FOTR01000001.1"/>
</dbReference>